<dbReference type="GeneID" id="20704787"/>
<dbReference type="InParanoid" id="G2WZ82"/>
<dbReference type="RefSeq" id="XP_009655484.1">
    <property type="nucleotide sequence ID" value="XM_009657189.1"/>
</dbReference>
<reference evidence="2 3" key="1">
    <citation type="submission" date="2008-03" db="EMBL/GenBank/DDBJ databases">
        <title>The Genome Sequence of Verticillium dahliae VdLs.17.</title>
        <authorList>
            <consortium name="The Broad Institute Genome Sequencing Platform"/>
            <person name="Ma L.-J.J."/>
            <person name="Klosterman S.J."/>
            <person name="Subbarao K."/>
            <person name="Dobinson K."/>
            <person name="Veronese P."/>
            <person name="Kang S."/>
            <person name="Gold S.E."/>
            <person name="Young S."/>
            <person name="Jaffe D."/>
            <person name="Gnerre S."/>
            <person name="Berlin A."/>
            <person name="Heiman D."/>
            <person name="Hepburn T."/>
            <person name="Sykes S."/>
            <person name="Alvarado L."/>
            <person name="Kodira C.D."/>
            <person name="Lander E."/>
            <person name="Galagan J."/>
            <person name="Nusbaum C."/>
            <person name="Birren B."/>
        </authorList>
    </citation>
    <scope>NUCLEOTIDE SEQUENCE [LARGE SCALE GENOMIC DNA]</scope>
    <source>
        <strain evidence="3">VdLs.17 / ATCC MYA-4575 / FGSC 10137</strain>
    </source>
</reference>
<name>G2WZ82_VERDV</name>
<sequence length="402" mass="46058">MHRFAPYAPYPASKRRRMAKTGPTLTESRQPEDDSGSMNSFEGLMKRTTLLPHELKAQIICETLCEERCIFTLLSKPRCCLCSHGKSATVTPHIEVYTKGHLGQRGTITIRKDHAHFLVNVIPHDFDLRPCNNLLRRFFPAAYLHGLQEAGRRAVHAFRCTTRYEHVFSDEQVGECMREIKTIRADEGLAMYLPLKAGSGNFGKQNRDARTATPMSADGSEGGLDYNRFRHVLLGNKVRDEKTNSNRMSELFHRLYKYSVPFHQFSWRSLEYREHMIHEHRAAVQQPDWAVLSRNLETLTLDLRLKDAFTNISVFEAAKVMSANLQLRRLLLVGLRAEKRRKLVRRTLKGTPANETMFASSKHQMIEDLEEVESFGPFKNWVAAFRGALRPGGELVFVDNLA</sequence>
<accession>G2WZ82</accession>
<proteinExistence type="predicted"/>
<evidence type="ECO:0000256" key="1">
    <source>
        <dbReference type="SAM" id="MobiDB-lite"/>
    </source>
</evidence>
<gene>
    <name evidence="2" type="ORF">VDAG_03324</name>
</gene>
<dbReference type="Proteomes" id="UP000001611">
    <property type="component" value="Chromosome 6"/>
</dbReference>
<dbReference type="AlphaFoldDB" id="G2WZ82"/>
<evidence type="ECO:0000313" key="3">
    <source>
        <dbReference type="Proteomes" id="UP000001611"/>
    </source>
</evidence>
<organism evidence="2 3">
    <name type="scientific">Verticillium dahliae (strain VdLs.17 / ATCC MYA-4575 / FGSC 10137)</name>
    <name type="common">Verticillium wilt</name>
    <dbReference type="NCBI Taxonomy" id="498257"/>
    <lineage>
        <taxon>Eukaryota</taxon>
        <taxon>Fungi</taxon>
        <taxon>Dikarya</taxon>
        <taxon>Ascomycota</taxon>
        <taxon>Pezizomycotina</taxon>
        <taxon>Sordariomycetes</taxon>
        <taxon>Hypocreomycetidae</taxon>
        <taxon>Glomerellales</taxon>
        <taxon>Plectosphaerellaceae</taxon>
        <taxon>Verticillium</taxon>
    </lineage>
</organism>
<dbReference type="KEGG" id="vda:VDAG_03324"/>
<evidence type="ECO:0000313" key="2">
    <source>
        <dbReference type="EMBL" id="EGY21884.1"/>
    </source>
</evidence>
<dbReference type="eggNOG" id="ENOG502T3Z2">
    <property type="taxonomic scope" value="Eukaryota"/>
</dbReference>
<keyword evidence="3" id="KW-1185">Reference proteome</keyword>
<protein>
    <submittedName>
        <fullName evidence="2">Uncharacterized protein</fullName>
    </submittedName>
</protein>
<dbReference type="OMA" id="THEHRAV"/>
<feature type="region of interest" description="Disordered" evidence="1">
    <location>
        <begin position="12"/>
        <end position="39"/>
    </location>
</feature>
<dbReference type="OrthoDB" id="5104994at2759"/>
<dbReference type="EMBL" id="DS572699">
    <property type="protein sequence ID" value="EGY21884.1"/>
    <property type="molecule type" value="Genomic_DNA"/>
</dbReference>
<dbReference type="HOGENOM" id="CLU_719638_0_0_1"/>